<dbReference type="EMBL" id="CP066681">
    <property type="protein sequence ID" value="QQG36705.1"/>
    <property type="molecule type" value="Genomic_DNA"/>
</dbReference>
<name>A0A7T5R3A2_9BACT</name>
<dbReference type="InterPro" id="IPR008921">
    <property type="entry name" value="DNA_pol3_clamp-load_cplx_C"/>
</dbReference>
<evidence type="ECO:0000313" key="2">
    <source>
        <dbReference type="Proteomes" id="UP000595362"/>
    </source>
</evidence>
<sequence length="370" mass="42101">MLNHPIDFPARIHSHIQAFNNDYLYQRLPAEPDKWVLASAMQKAVRRGREKDAVIAALTLLQVDPKKLWHRLQVIGPEDVTPEAIDLMADIFWAASNRSWRKKNGGDVVIVGSLIQALCKYPHNRVANDLAVNANRHPAIREAATAFVRLTDQELAGIYLDAQHPIVERAVAARYLAGVQSYKLRFLHPRNGNKDFFLSLHTPDRFPPHLIQVIEIGIGRQEDHIALMALSYEHRQNGGTITYQNECEIETPKFGSWHSDTYDLHTGLGMIALKSVVSRDNLISRFLNTHVPDVNHAKALGVTAFALEGQNLKQREMYTGMDDLLKEAKQAYVARYKLVGAMKNDFFEIVRENFDIIHHARERVLNLRSQ</sequence>
<organism evidence="1 2">
    <name type="scientific">Micavibrio aeruginosavorus</name>
    <dbReference type="NCBI Taxonomy" id="349221"/>
    <lineage>
        <taxon>Bacteria</taxon>
        <taxon>Pseudomonadati</taxon>
        <taxon>Bdellovibrionota</taxon>
        <taxon>Bdellovibrionia</taxon>
        <taxon>Bdellovibrionales</taxon>
        <taxon>Pseudobdellovibrionaceae</taxon>
        <taxon>Micavibrio</taxon>
    </lineage>
</organism>
<reference evidence="1 2" key="1">
    <citation type="submission" date="2020-07" db="EMBL/GenBank/DDBJ databases">
        <title>Huge and variable diversity of episymbiotic CPR bacteria and DPANN archaea in groundwater ecosystems.</title>
        <authorList>
            <person name="He C.Y."/>
            <person name="Keren R."/>
            <person name="Whittaker M."/>
            <person name="Farag I.F."/>
            <person name="Doudna J."/>
            <person name="Cate J.H.D."/>
            <person name="Banfield J.F."/>
        </authorList>
    </citation>
    <scope>NUCLEOTIDE SEQUENCE [LARGE SCALE GENOMIC DNA]</scope>
    <source>
        <strain evidence="1">NC_groundwater_70_Ag_B-0.1um_54_66</strain>
    </source>
</reference>
<dbReference type="GO" id="GO:0006260">
    <property type="term" value="P:DNA replication"/>
    <property type="evidence" value="ECO:0007669"/>
    <property type="project" value="InterPro"/>
</dbReference>
<evidence type="ECO:0000313" key="1">
    <source>
        <dbReference type="EMBL" id="QQG36705.1"/>
    </source>
</evidence>
<dbReference type="SUPFAM" id="SSF48019">
    <property type="entry name" value="post-AAA+ oligomerization domain-like"/>
    <property type="match status" value="1"/>
</dbReference>
<dbReference type="GO" id="GO:0003677">
    <property type="term" value="F:DNA binding"/>
    <property type="evidence" value="ECO:0007669"/>
    <property type="project" value="InterPro"/>
</dbReference>
<protein>
    <submittedName>
        <fullName evidence="1">Uncharacterized protein</fullName>
    </submittedName>
</protein>
<dbReference type="Gene3D" id="1.20.272.10">
    <property type="match status" value="1"/>
</dbReference>
<accession>A0A7T5R3A2</accession>
<proteinExistence type="predicted"/>
<gene>
    <name evidence="1" type="ORF">HYS17_02720</name>
</gene>
<dbReference type="AlphaFoldDB" id="A0A7T5R3A2"/>
<dbReference type="Proteomes" id="UP000595362">
    <property type="component" value="Chromosome"/>
</dbReference>